<keyword evidence="4 5" id="KW-0472">Membrane</keyword>
<organism evidence="7 8">
    <name type="scientific">Kineobactrum salinum</name>
    <dbReference type="NCBI Taxonomy" id="2708301"/>
    <lineage>
        <taxon>Bacteria</taxon>
        <taxon>Pseudomonadati</taxon>
        <taxon>Pseudomonadota</taxon>
        <taxon>Gammaproteobacteria</taxon>
        <taxon>Cellvibrionales</taxon>
        <taxon>Halieaceae</taxon>
        <taxon>Kineobactrum</taxon>
    </lineage>
</organism>
<dbReference type="PANTHER" id="PTHR21324:SF2">
    <property type="entry name" value="EG:22E5.9 PROTEIN"/>
    <property type="match status" value="1"/>
</dbReference>
<evidence type="ECO:0000256" key="2">
    <source>
        <dbReference type="ARBA" id="ARBA00022692"/>
    </source>
</evidence>
<feature type="transmembrane region" description="Helical" evidence="5">
    <location>
        <begin position="165"/>
        <end position="185"/>
    </location>
</feature>
<feature type="transmembrane region" description="Helical" evidence="5">
    <location>
        <begin position="197"/>
        <end position="216"/>
    </location>
</feature>
<comment type="subcellular location">
    <subcellularLocation>
        <location evidence="1">Endomembrane system</location>
        <topology evidence="1">Multi-pass membrane protein</topology>
    </subcellularLocation>
</comment>
<dbReference type="KEGG" id="kim:G3T16_09955"/>
<gene>
    <name evidence="7" type="ORF">G3T16_09955</name>
</gene>
<feature type="transmembrane region" description="Helical" evidence="5">
    <location>
        <begin position="94"/>
        <end position="114"/>
    </location>
</feature>
<sequence length="244" mass="27376">MNVRLVALLAVALPFFGVHLTWLVAASQGLVEWCNPYIDSCTSISATGRKPPASYLFRATMLPAAAVLAAYWWCNYAWLHSLAGAETTVSRRPLRWMLGLGLAASIGLILYVTVLGEAGDVWRAQRRAGTVLFFSFTFIAQLLLSAELRRLAPQLPACQALARSMWYLCCILLALGILTVVLQAWYHAYYDSVEDAFEWILSLLLQANFLLGYFCWRRTGWQLQVVHRAVAAPRTDTRTDRNQT</sequence>
<reference evidence="7 8" key="1">
    <citation type="submission" date="2020-02" db="EMBL/GenBank/DDBJ databases">
        <title>Genome sequencing for Kineobactrum sp. M2.</title>
        <authorList>
            <person name="Park S.-J."/>
        </authorList>
    </citation>
    <scope>NUCLEOTIDE SEQUENCE [LARGE SCALE GENOMIC DNA]</scope>
    <source>
        <strain evidence="7 8">M2</strain>
    </source>
</reference>
<dbReference type="AlphaFoldDB" id="A0A6C0U1B5"/>
<accession>A0A6C0U1B5</accession>
<evidence type="ECO:0000256" key="3">
    <source>
        <dbReference type="ARBA" id="ARBA00022989"/>
    </source>
</evidence>
<dbReference type="GO" id="GO:0012505">
    <property type="term" value="C:endomembrane system"/>
    <property type="evidence" value="ECO:0007669"/>
    <property type="project" value="UniProtKB-SubCell"/>
</dbReference>
<protein>
    <recommendedName>
        <fullName evidence="6">CWH43-like N-terminal domain-containing protein</fullName>
    </recommendedName>
</protein>
<evidence type="ECO:0000256" key="4">
    <source>
        <dbReference type="ARBA" id="ARBA00023136"/>
    </source>
</evidence>
<evidence type="ECO:0000256" key="5">
    <source>
        <dbReference type="SAM" id="Phobius"/>
    </source>
</evidence>
<feature type="domain" description="CWH43-like N-terminal" evidence="6">
    <location>
        <begin position="3"/>
        <end position="207"/>
    </location>
</feature>
<dbReference type="PANTHER" id="PTHR21324">
    <property type="entry name" value="FASTING-INDUCIBLE INTEGRAL MEMBRANE PROTEIN TM6P1-RELATED"/>
    <property type="match status" value="1"/>
</dbReference>
<proteinExistence type="predicted"/>
<evidence type="ECO:0000313" key="8">
    <source>
        <dbReference type="Proteomes" id="UP000477680"/>
    </source>
</evidence>
<keyword evidence="2 5" id="KW-0812">Transmembrane</keyword>
<evidence type="ECO:0000256" key="1">
    <source>
        <dbReference type="ARBA" id="ARBA00004127"/>
    </source>
</evidence>
<keyword evidence="3 5" id="KW-1133">Transmembrane helix</keyword>
<dbReference type="InterPro" id="IPR019402">
    <property type="entry name" value="CWH43_N"/>
</dbReference>
<keyword evidence="8" id="KW-1185">Reference proteome</keyword>
<dbReference type="Proteomes" id="UP000477680">
    <property type="component" value="Chromosome"/>
</dbReference>
<dbReference type="InterPro" id="IPR050911">
    <property type="entry name" value="DRAM/TMEM150_Autophagy_Mod"/>
</dbReference>
<feature type="transmembrane region" description="Helical" evidence="5">
    <location>
        <begin position="126"/>
        <end position="144"/>
    </location>
</feature>
<evidence type="ECO:0000313" key="7">
    <source>
        <dbReference type="EMBL" id="QIB65688.1"/>
    </source>
</evidence>
<evidence type="ECO:0000259" key="6">
    <source>
        <dbReference type="Pfam" id="PF10277"/>
    </source>
</evidence>
<dbReference type="EMBL" id="CP048711">
    <property type="protein sequence ID" value="QIB65688.1"/>
    <property type="molecule type" value="Genomic_DNA"/>
</dbReference>
<dbReference type="RefSeq" id="WP_163495088.1">
    <property type="nucleotide sequence ID" value="NZ_CP048711.1"/>
</dbReference>
<name>A0A6C0U1B5_9GAMM</name>
<dbReference type="Pfam" id="PF10277">
    <property type="entry name" value="Frag1"/>
    <property type="match status" value="1"/>
</dbReference>
<feature type="transmembrane region" description="Helical" evidence="5">
    <location>
        <begin position="55"/>
        <end position="74"/>
    </location>
</feature>